<evidence type="ECO:0000313" key="3">
    <source>
        <dbReference type="Proteomes" id="UP000199622"/>
    </source>
</evidence>
<dbReference type="STRING" id="208445.SAMN04489727_2010"/>
<dbReference type="EMBL" id="FNSO01000003">
    <property type="protein sequence ID" value="SEB47091.1"/>
    <property type="molecule type" value="Genomic_DNA"/>
</dbReference>
<reference evidence="3" key="1">
    <citation type="submission" date="2016-10" db="EMBL/GenBank/DDBJ databases">
        <authorList>
            <person name="Varghese N."/>
            <person name="Submissions S."/>
        </authorList>
    </citation>
    <scope>NUCLEOTIDE SEQUENCE [LARGE SCALE GENOMIC DNA]</scope>
    <source>
        <strain evidence="3">DSM 44544</strain>
    </source>
</reference>
<feature type="region of interest" description="Disordered" evidence="1">
    <location>
        <begin position="1"/>
        <end position="21"/>
    </location>
</feature>
<evidence type="ECO:0000256" key="1">
    <source>
        <dbReference type="SAM" id="MobiDB-lite"/>
    </source>
</evidence>
<gene>
    <name evidence="2" type="ORF">SAMN04489727_2010</name>
</gene>
<protein>
    <submittedName>
        <fullName evidence="2">Uncharacterized protein</fullName>
    </submittedName>
</protein>
<keyword evidence="3" id="KW-1185">Reference proteome</keyword>
<dbReference type="Proteomes" id="UP000199622">
    <property type="component" value="Unassembled WGS sequence"/>
</dbReference>
<name>A0A1H4JL93_9PSEU</name>
<proteinExistence type="predicted"/>
<accession>A0A1H4JL93</accession>
<organism evidence="2 3">
    <name type="scientific">Amycolatopsis tolypomycina</name>
    <dbReference type="NCBI Taxonomy" id="208445"/>
    <lineage>
        <taxon>Bacteria</taxon>
        <taxon>Bacillati</taxon>
        <taxon>Actinomycetota</taxon>
        <taxon>Actinomycetes</taxon>
        <taxon>Pseudonocardiales</taxon>
        <taxon>Pseudonocardiaceae</taxon>
        <taxon>Amycolatopsis</taxon>
    </lineage>
</organism>
<evidence type="ECO:0000313" key="2">
    <source>
        <dbReference type="EMBL" id="SEB47091.1"/>
    </source>
</evidence>
<dbReference type="OrthoDB" id="9860661at2"/>
<dbReference type="RefSeq" id="WP_091305601.1">
    <property type="nucleotide sequence ID" value="NZ_FNSO01000003.1"/>
</dbReference>
<sequence>MTAHQPAVGGPRSGVRGEYGDLLPIRPSTSIPAQCLRGEYLTHYGMTRTYSHRYQLHGTLCLWTQLGRDR</sequence>
<dbReference type="AlphaFoldDB" id="A0A1H4JL93"/>